<gene>
    <name evidence="2" type="ORF">VZD24_03095</name>
    <name evidence="1" type="ORF">VZD85_05010</name>
</gene>
<sequence length="135" mass="15412">MVKVKIYVEKAQDGTYWGTTENLEGIVSVYGNSLSELKMDLQKVFDEHLEVARELEEDWVAKYENGVEFEYKMDLEGFFNLIPEVKIGSIAEKAKINSSLLRQYKTGKANASEDQTKKIEKAIHELGQELLSVSF</sequence>
<name>A0AB35YU07_9FLAO</name>
<dbReference type="Proteomes" id="UP001390963">
    <property type="component" value="Unassembled WGS sequence"/>
</dbReference>
<accession>A0AB35YU07</accession>
<evidence type="ECO:0000313" key="3">
    <source>
        <dbReference type="Proteomes" id="UP001388259"/>
    </source>
</evidence>
<evidence type="ECO:0000313" key="1">
    <source>
        <dbReference type="EMBL" id="MEM0517702.1"/>
    </source>
</evidence>
<dbReference type="AlphaFoldDB" id="A0AB35YU07"/>
<dbReference type="InterPro" id="IPR035069">
    <property type="entry name" value="TTHA1013/TTHA0281-like"/>
</dbReference>
<comment type="caution">
    <text evidence="1">The sequence shown here is derived from an EMBL/GenBank/DDBJ whole genome shotgun (WGS) entry which is preliminary data.</text>
</comment>
<organism evidence="1 3">
    <name type="scientific">Aequorivita flava</name>
    <dbReference type="NCBI Taxonomy" id="3114371"/>
    <lineage>
        <taxon>Bacteria</taxon>
        <taxon>Pseudomonadati</taxon>
        <taxon>Bacteroidota</taxon>
        <taxon>Flavobacteriia</taxon>
        <taxon>Flavobacteriales</taxon>
        <taxon>Flavobacteriaceae</taxon>
        <taxon>Aequorivita</taxon>
    </lineage>
</organism>
<protein>
    <submittedName>
        <fullName evidence="1">Type II toxin-antitoxin system HicB family antitoxin</fullName>
    </submittedName>
</protein>
<dbReference type="RefSeq" id="WP_279449842.1">
    <property type="nucleotide sequence ID" value="NZ_JAZBJM010000002.1"/>
</dbReference>
<dbReference type="SUPFAM" id="SSF143100">
    <property type="entry name" value="TTHA1013/TTHA0281-like"/>
    <property type="match status" value="1"/>
</dbReference>
<dbReference type="Proteomes" id="UP001388259">
    <property type="component" value="Unassembled WGS sequence"/>
</dbReference>
<evidence type="ECO:0000313" key="2">
    <source>
        <dbReference type="EMBL" id="MEM0572491.1"/>
    </source>
</evidence>
<dbReference type="EMBL" id="JAZBJM010000002">
    <property type="protein sequence ID" value="MEM0517702.1"/>
    <property type="molecule type" value="Genomic_DNA"/>
</dbReference>
<proteinExistence type="predicted"/>
<reference evidence="1 4" key="1">
    <citation type="submission" date="2024-01" db="EMBL/GenBank/DDBJ databases">
        <title>Aequorivita flavus sp. nov., isolated from deep-sea sediment.</title>
        <authorList>
            <person name="Chen X."/>
        </authorList>
    </citation>
    <scope>NUCLEOTIDE SEQUENCE</scope>
    <source>
        <strain evidence="1">MCCC 1A16923</strain>
        <strain evidence="2 4">MCCC 1A16935</strain>
    </source>
</reference>
<dbReference type="EMBL" id="JBANCF010000002">
    <property type="protein sequence ID" value="MEM0572491.1"/>
    <property type="molecule type" value="Genomic_DNA"/>
</dbReference>
<keyword evidence="4" id="KW-1185">Reference proteome</keyword>
<evidence type="ECO:0000313" key="4">
    <source>
        <dbReference type="Proteomes" id="UP001390963"/>
    </source>
</evidence>